<dbReference type="AlphaFoldDB" id="A0A0A9DFN5"/>
<evidence type="ECO:0000313" key="1">
    <source>
        <dbReference type="EMBL" id="JAD87419.1"/>
    </source>
</evidence>
<organism evidence="1">
    <name type="scientific">Arundo donax</name>
    <name type="common">Giant reed</name>
    <name type="synonym">Donax arundinaceus</name>
    <dbReference type="NCBI Taxonomy" id="35708"/>
    <lineage>
        <taxon>Eukaryota</taxon>
        <taxon>Viridiplantae</taxon>
        <taxon>Streptophyta</taxon>
        <taxon>Embryophyta</taxon>
        <taxon>Tracheophyta</taxon>
        <taxon>Spermatophyta</taxon>
        <taxon>Magnoliopsida</taxon>
        <taxon>Liliopsida</taxon>
        <taxon>Poales</taxon>
        <taxon>Poaceae</taxon>
        <taxon>PACMAD clade</taxon>
        <taxon>Arundinoideae</taxon>
        <taxon>Arundineae</taxon>
        <taxon>Arundo</taxon>
    </lineage>
</organism>
<sequence length="25" mass="2742">MQGCQHRSCVGFQRCGPSWALYGAV</sequence>
<name>A0A0A9DFN5_ARUDO</name>
<protein>
    <submittedName>
        <fullName evidence="1">Uncharacterized protein</fullName>
    </submittedName>
</protein>
<dbReference type="EMBL" id="GBRH01210476">
    <property type="protein sequence ID" value="JAD87419.1"/>
    <property type="molecule type" value="Transcribed_RNA"/>
</dbReference>
<proteinExistence type="predicted"/>
<reference evidence="1" key="2">
    <citation type="journal article" date="2015" name="Data Brief">
        <title>Shoot transcriptome of the giant reed, Arundo donax.</title>
        <authorList>
            <person name="Barrero R.A."/>
            <person name="Guerrero F.D."/>
            <person name="Moolhuijzen P."/>
            <person name="Goolsby J.A."/>
            <person name="Tidwell J."/>
            <person name="Bellgard S.E."/>
            <person name="Bellgard M.I."/>
        </authorList>
    </citation>
    <scope>NUCLEOTIDE SEQUENCE</scope>
    <source>
        <tissue evidence="1">Shoot tissue taken approximately 20 cm above the soil surface</tissue>
    </source>
</reference>
<accession>A0A0A9DFN5</accession>
<reference evidence="1" key="1">
    <citation type="submission" date="2014-09" db="EMBL/GenBank/DDBJ databases">
        <authorList>
            <person name="Magalhaes I.L.F."/>
            <person name="Oliveira U."/>
            <person name="Santos F.R."/>
            <person name="Vidigal T.H.D.A."/>
            <person name="Brescovit A.D."/>
            <person name="Santos A.J."/>
        </authorList>
    </citation>
    <scope>NUCLEOTIDE SEQUENCE</scope>
    <source>
        <tissue evidence="1">Shoot tissue taken approximately 20 cm above the soil surface</tissue>
    </source>
</reference>